<dbReference type="InterPro" id="IPR002119">
    <property type="entry name" value="Histone_H2A"/>
</dbReference>
<evidence type="ECO:0000313" key="3">
    <source>
        <dbReference type="EMBL" id="NDV36365.1"/>
    </source>
</evidence>
<accession>A0A6B2LH93</accession>
<dbReference type="GO" id="GO:0003677">
    <property type="term" value="F:DNA binding"/>
    <property type="evidence" value="ECO:0007669"/>
    <property type="project" value="InterPro"/>
</dbReference>
<protein>
    <recommendedName>
        <fullName evidence="2">Core Histone H2A/H2B/H3 domain-containing protein</fullName>
    </recommendedName>
</protein>
<feature type="domain" description="Core Histone H2A/H2B/H3" evidence="2">
    <location>
        <begin position="7"/>
        <end position="65"/>
    </location>
</feature>
<organism evidence="3">
    <name type="scientific">Arcella intermedia</name>
    <dbReference type="NCBI Taxonomy" id="1963864"/>
    <lineage>
        <taxon>Eukaryota</taxon>
        <taxon>Amoebozoa</taxon>
        <taxon>Tubulinea</taxon>
        <taxon>Elardia</taxon>
        <taxon>Arcellinida</taxon>
        <taxon>Sphaerothecina</taxon>
        <taxon>Arcellidae</taxon>
        <taxon>Arcella</taxon>
    </lineage>
</organism>
<dbReference type="InterPro" id="IPR000558">
    <property type="entry name" value="Histone_H2B"/>
</dbReference>
<comment type="similarity">
    <text evidence="1">Belongs to the histone H2B family.</text>
</comment>
<dbReference type="GO" id="GO:0046982">
    <property type="term" value="F:protein heterodimerization activity"/>
    <property type="evidence" value="ECO:0007669"/>
    <property type="project" value="InterPro"/>
</dbReference>
<dbReference type="InterPro" id="IPR009072">
    <property type="entry name" value="Histone-fold"/>
</dbReference>
<dbReference type="Pfam" id="PF00125">
    <property type="entry name" value="Histone"/>
    <property type="match status" value="1"/>
</dbReference>
<dbReference type="CDD" id="cd22910">
    <property type="entry name" value="HFD_H2B"/>
    <property type="match status" value="1"/>
</dbReference>
<dbReference type="PRINTS" id="PR00621">
    <property type="entry name" value="HISTONEH2B"/>
</dbReference>
<dbReference type="SMART" id="SM00427">
    <property type="entry name" value="H2B"/>
    <property type="match status" value="1"/>
</dbReference>
<dbReference type="InterPro" id="IPR007125">
    <property type="entry name" value="H2A/H2B/H3"/>
</dbReference>
<evidence type="ECO:0000259" key="2">
    <source>
        <dbReference type="Pfam" id="PF00125"/>
    </source>
</evidence>
<dbReference type="SMART" id="SM00414">
    <property type="entry name" value="H2A"/>
    <property type="match status" value="1"/>
</dbReference>
<proteinExistence type="inferred from homology"/>
<dbReference type="PANTHER" id="PTHR23428">
    <property type="entry name" value="HISTONE H2B"/>
    <property type="match status" value="1"/>
</dbReference>
<dbReference type="SUPFAM" id="SSF47113">
    <property type="entry name" value="Histone-fold"/>
    <property type="match status" value="2"/>
</dbReference>
<dbReference type="EMBL" id="GIBP01007396">
    <property type="protein sequence ID" value="NDV36365.1"/>
    <property type="molecule type" value="Transcribed_RNA"/>
</dbReference>
<reference evidence="3" key="1">
    <citation type="journal article" date="2020" name="J. Eukaryot. Microbiol.">
        <title>De novo Sequencing, Assembly and Annotation of the Transcriptome for the Free-Living Testate Amoeba Arcella intermedia.</title>
        <authorList>
            <person name="Ribeiro G.M."/>
            <person name="Porfirio-Sousa A.L."/>
            <person name="Maurer-Alcala X.X."/>
            <person name="Katz L.A."/>
            <person name="Lahr D.J.G."/>
        </authorList>
    </citation>
    <scope>NUCLEOTIDE SEQUENCE</scope>
</reference>
<sequence length="218" mass="24331">MISNSIFKVLKQMHSNLSITQKAMDFMNEFVLDRIQVLKTESVSLSRHSGNGSVTPREVQTAVRLTLPGELAKHAISEGTKAVTKFKSASHNNVTGSAAYQSGLTISLGEIAKILQQQETKISRTTPIYLGAVIEYLIAEILELSGNVTKDNKRNQMILSDIYMSLRMDEELNCIFETMPQSKISPEKEGDDITFEVEDVQDEEEGLFKLDDEDQKAL</sequence>
<dbReference type="GO" id="GO:0030527">
    <property type="term" value="F:structural constituent of chromatin"/>
    <property type="evidence" value="ECO:0007669"/>
    <property type="project" value="InterPro"/>
</dbReference>
<evidence type="ECO:0000256" key="1">
    <source>
        <dbReference type="ARBA" id="ARBA00006846"/>
    </source>
</evidence>
<name>A0A6B2LH93_9EUKA</name>
<dbReference type="GO" id="GO:0000786">
    <property type="term" value="C:nucleosome"/>
    <property type="evidence" value="ECO:0007669"/>
    <property type="project" value="InterPro"/>
</dbReference>
<dbReference type="AlphaFoldDB" id="A0A6B2LH93"/>
<dbReference type="Gene3D" id="1.10.20.10">
    <property type="entry name" value="Histone, subunit A"/>
    <property type="match status" value="1"/>
</dbReference>